<comment type="caution">
    <text evidence="6">The sequence shown here is derived from an EMBL/GenBank/DDBJ whole genome shotgun (WGS) entry which is preliminary data.</text>
</comment>
<reference evidence="6 7" key="1">
    <citation type="journal article" date="2019" name="Nat. Microbiol.">
        <title>Mediterranean grassland soil C-N compound turnover is dependent on rainfall and depth, and is mediated by genomically divergent microorganisms.</title>
        <authorList>
            <person name="Diamond S."/>
            <person name="Andeer P.F."/>
            <person name="Li Z."/>
            <person name="Crits-Christoph A."/>
            <person name="Burstein D."/>
            <person name="Anantharaman K."/>
            <person name="Lane K.R."/>
            <person name="Thomas B.C."/>
            <person name="Pan C."/>
            <person name="Northen T.R."/>
            <person name="Banfield J.F."/>
        </authorList>
    </citation>
    <scope>NUCLEOTIDE SEQUENCE [LARGE SCALE GENOMIC DNA]</scope>
    <source>
        <strain evidence="6">WS_10</strain>
    </source>
</reference>
<dbReference type="Proteomes" id="UP000319836">
    <property type="component" value="Unassembled WGS sequence"/>
</dbReference>
<evidence type="ECO:0000256" key="2">
    <source>
        <dbReference type="ARBA" id="ARBA00023002"/>
    </source>
</evidence>
<organism evidence="6 7">
    <name type="scientific">Eiseniibacteriota bacterium</name>
    <dbReference type="NCBI Taxonomy" id="2212470"/>
    <lineage>
        <taxon>Bacteria</taxon>
        <taxon>Candidatus Eiseniibacteriota</taxon>
    </lineage>
</organism>
<evidence type="ECO:0000313" key="7">
    <source>
        <dbReference type="Proteomes" id="UP000319836"/>
    </source>
</evidence>
<dbReference type="GO" id="GO:0003863">
    <property type="term" value="F:branched-chain 2-oxo acid dehydrogenase activity"/>
    <property type="evidence" value="ECO:0007669"/>
    <property type="project" value="UniProtKB-EC"/>
</dbReference>
<dbReference type="AlphaFoldDB" id="A0A538U7H9"/>
<feature type="domain" description="Dehydrogenase E1 component" evidence="5">
    <location>
        <begin position="28"/>
        <end position="325"/>
    </location>
</feature>
<dbReference type="SUPFAM" id="SSF52518">
    <property type="entry name" value="Thiamin diphosphate-binding fold (THDP-binding)"/>
    <property type="match status" value="1"/>
</dbReference>
<gene>
    <name evidence="6" type="ORF">E6K80_04305</name>
</gene>
<dbReference type="InterPro" id="IPR029061">
    <property type="entry name" value="THDP-binding"/>
</dbReference>
<evidence type="ECO:0000256" key="1">
    <source>
        <dbReference type="ARBA" id="ARBA00001964"/>
    </source>
</evidence>
<name>A0A538U7H9_UNCEI</name>
<dbReference type="EC" id="1.2.4.4" evidence="4"/>
<accession>A0A538U7H9</accession>
<evidence type="ECO:0000313" key="6">
    <source>
        <dbReference type="EMBL" id="TMQ71864.1"/>
    </source>
</evidence>
<evidence type="ECO:0000259" key="5">
    <source>
        <dbReference type="Pfam" id="PF00676"/>
    </source>
</evidence>
<keyword evidence="3 4" id="KW-0786">Thiamine pyrophosphate</keyword>
<dbReference type="Gene3D" id="3.40.50.970">
    <property type="match status" value="1"/>
</dbReference>
<dbReference type="PANTHER" id="PTHR43380:SF1">
    <property type="entry name" value="2-OXOISOVALERATE DEHYDROGENASE SUBUNIT ALPHA, MITOCHONDRIAL"/>
    <property type="match status" value="1"/>
</dbReference>
<dbReference type="Pfam" id="PF00676">
    <property type="entry name" value="E1_dh"/>
    <property type="match status" value="1"/>
</dbReference>
<sequence length="362" mass="39664">MLRTLDLEGRATGPAPDVPDADLVRLFRHMLMMRVLDQRMLSLQRQGRIGFYGTATGQEAAVTGSAYALRPTDWVFPALREMGVSLWRGTSFRDTVCQLIGNRGDVLMGRQMPCHFSDRKVLTVAWSSVIATQLPHAMGAAWAAALQGHDTVMMGYLGDGATSTGDFHAAANFAGVLKVPVVFFIQNNQWAISVPLSRQTASESLAIKAQAYGFPGVRVDGNDILAVIAATRDAVDRARRGEGPTLIEAVTFRMGGHSSSDDPTRYREGALVEEWQRRDPVARFRAYLRARGLVKDGDEERWNAEVDDAIAAAVAEAEALPPPPIESLFRDVYQTMPRHIEEQMRYAVAMGSGTKVEGAFPL</sequence>
<comment type="catalytic activity">
    <reaction evidence="4">
        <text>N(6)-[(R)-lipoyl]-L-lysyl-[protein] + 3-methyl-2-oxobutanoate + H(+) = N(6)-[(R)-S(8)-2-methylpropanoyldihydrolipoyl]-L-lysyl-[protein] + CO2</text>
        <dbReference type="Rhea" id="RHEA:13457"/>
        <dbReference type="Rhea" id="RHEA-COMP:10474"/>
        <dbReference type="Rhea" id="RHEA-COMP:10497"/>
        <dbReference type="ChEBI" id="CHEBI:11851"/>
        <dbReference type="ChEBI" id="CHEBI:15378"/>
        <dbReference type="ChEBI" id="CHEBI:16526"/>
        <dbReference type="ChEBI" id="CHEBI:83099"/>
        <dbReference type="ChEBI" id="CHEBI:83142"/>
        <dbReference type="EC" id="1.2.4.4"/>
    </reaction>
</comment>
<evidence type="ECO:0000256" key="3">
    <source>
        <dbReference type="ARBA" id="ARBA00023052"/>
    </source>
</evidence>
<comment type="function">
    <text evidence="4">The branched-chain alpha-keto dehydrogenase complex catalyzes the overall conversion of alpha-keto acids to acyl-CoA and CO(2). It contains multiple copies of three enzymatic components: branched-chain alpha-keto acid decarboxylase (E1), lipoamide acyltransferase (E2) and lipoamide dehydrogenase (E3).</text>
</comment>
<dbReference type="GO" id="GO:0009083">
    <property type="term" value="P:branched-chain amino acid catabolic process"/>
    <property type="evidence" value="ECO:0007669"/>
    <property type="project" value="TreeGrafter"/>
</dbReference>
<dbReference type="EMBL" id="VBPA01000095">
    <property type="protein sequence ID" value="TMQ71864.1"/>
    <property type="molecule type" value="Genomic_DNA"/>
</dbReference>
<comment type="similarity">
    <text evidence="4">Belongs to the BCKDHA family.</text>
</comment>
<dbReference type="InterPro" id="IPR001017">
    <property type="entry name" value="DH_E1"/>
</dbReference>
<dbReference type="InterPro" id="IPR050771">
    <property type="entry name" value="Alpha-ketoacid_DH_E1_comp"/>
</dbReference>
<dbReference type="PANTHER" id="PTHR43380">
    <property type="entry name" value="2-OXOISOVALERATE DEHYDROGENASE SUBUNIT ALPHA, MITOCHONDRIAL"/>
    <property type="match status" value="1"/>
</dbReference>
<evidence type="ECO:0000256" key="4">
    <source>
        <dbReference type="RuleBase" id="RU365014"/>
    </source>
</evidence>
<dbReference type="CDD" id="cd02000">
    <property type="entry name" value="TPP_E1_PDC_ADC_BCADC"/>
    <property type="match status" value="1"/>
</dbReference>
<protein>
    <recommendedName>
        <fullName evidence="4">2-oxoisovalerate dehydrogenase subunit alpha</fullName>
        <ecNumber evidence="4">1.2.4.4</ecNumber>
    </recommendedName>
    <alternativeName>
        <fullName evidence="4">Branched-chain alpha-keto acid dehydrogenase E1 component alpha chain</fullName>
    </alternativeName>
</protein>
<comment type="cofactor">
    <cofactor evidence="1 4">
        <name>thiamine diphosphate</name>
        <dbReference type="ChEBI" id="CHEBI:58937"/>
    </cofactor>
</comment>
<proteinExistence type="inferred from homology"/>
<keyword evidence="2 4" id="KW-0560">Oxidoreductase</keyword>